<comment type="caution">
    <text evidence="6">The sequence shown here is derived from an EMBL/GenBank/DDBJ whole genome shotgun (WGS) entry which is preliminary data.</text>
</comment>
<evidence type="ECO:0000313" key="7">
    <source>
        <dbReference type="Proteomes" id="UP000290289"/>
    </source>
</evidence>
<name>A0A498I800_MALDO</name>
<organism evidence="6 7">
    <name type="scientific">Malus domestica</name>
    <name type="common">Apple</name>
    <name type="synonym">Pyrus malus</name>
    <dbReference type="NCBI Taxonomy" id="3750"/>
    <lineage>
        <taxon>Eukaryota</taxon>
        <taxon>Viridiplantae</taxon>
        <taxon>Streptophyta</taxon>
        <taxon>Embryophyta</taxon>
        <taxon>Tracheophyta</taxon>
        <taxon>Spermatophyta</taxon>
        <taxon>Magnoliopsida</taxon>
        <taxon>eudicotyledons</taxon>
        <taxon>Gunneridae</taxon>
        <taxon>Pentapetalae</taxon>
        <taxon>rosids</taxon>
        <taxon>fabids</taxon>
        <taxon>Rosales</taxon>
        <taxon>Rosaceae</taxon>
        <taxon>Amygdaloideae</taxon>
        <taxon>Maleae</taxon>
        <taxon>Malus</taxon>
    </lineage>
</organism>
<dbReference type="Proteomes" id="UP000290289">
    <property type="component" value="Chromosome 13"/>
</dbReference>
<sequence>MVATNTNYYRKSEVKGLDDTKGVKGLVDAGITEVPRIFHQPPESDDHYSIKNSSSDSEASHNLTLIFSNNENVAKVREASETWGFFQIVNHGIPVDVQEEIKDGVRGFFDLDTQVKKELYSRDHSRPMVYNSNFDLYSSPATNWRDTVFVLYGS</sequence>
<dbReference type="PANTHER" id="PTHR10209">
    <property type="entry name" value="OXIDOREDUCTASE, 2OG-FE II OXYGENASE FAMILY PROTEIN"/>
    <property type="match status" value="1"/>
</dbReference>
<dbReference type="InterPro" id="IPR027443">
    <property type="entry name" value="IPNS-like_sf"/>
</dbReference>
<proteinExistence type="predicted"/>
<keyword evidence="3" id="KW-0408">Iron</keyword>
<dbReference type="Gene3D" id="2.60.120.330">
    <property type="entry name" value="B-lactam Antibiotic, Isopenicillin N Synthase, Chain"/>
    <property type="match status" value="1"/>
</dbReference>
<feature type="domain" description="Non-haem dioxygenase N-terminal" evidence="5">
    <location>
        <begin position="70"/>
        <end position="150"/>
    </location>
</feature>
<dbReference type="GO" id="GO:0046872">
    <property type="term" value="F:metal ion binding"/>
    <property type="evidence" value="ECO:0007669"/>
    <property type="project" value="UniProtKB-KW"/>
</dbReference>
<reference evidence="6 7" key="1">
    <citation type="submission" date="2018-10" db="EMBL/GenBank/DDBJ databases">
        <title>A high-quality apple genome assembly.</title>
        <authorList>
            <person name="Hu J."/>
        </authorList>
    </citation>
    <scope>NUCLEOTIDE SEQUENCE [LARGE SCALE GENOMIC DNA]</scope>
    <source>
        <strain evidence="7">cv. HFTH1</strain>
        <tissue evidence="6">Young leaf</tissue>
    </source>
</reference>
<dbReference type="AlphaFoldDB" id="A0A498I800"/>
<dbReference type="EMBL" id="RDQH01000339">
    <property type="protein sequence ID" value="RXH78304.1"/>
    <property type="molecule type" value="Genomic_DNA"/>
</dbReference>
<dbReference type="InterPro" id="IPR026992">
    <property type="entry name" value="DIOX_N"/>
</dbReference>
<keyword evidence="2" id="KW-0560">Oxidoreductase</keyword>
<dbReference type="PANTHER" id="PTHR10209:SF791">
    <property type="entry name" value="1-AMINOCYCLOPROPANE-1-CARBOXYLATE OXIDASE HOMOLOG 1"/>
    <property type="match status" value="1"/>
</dbReference>
<evidence type="ECO:0000259" key="5">
    <source>
        <dbReference type="Pfam" id="PF14226"/>
    </source>
</evidence>
<dbReference type="GO" id="GO:0016491">
    <property type="term" value="F:oxidoreductase activity"/>
    <property type="evidence" value="ECO:0007669"/>
    <property type="project" value="UniProtKB-KW"/>
</dbReference>
<evidence type="ECO:0000256" key="1">
    <source>
        <dbReference type="ARBA" id="ARBA00022723"/>
    </source>
</evidence>
<dbReference type="SUPFAM" id="SSF51197">
    <property type="entry name" value="Clavaminate synthase-like"/>
    <property type="match status" value="1"/>
</dbReference>
<gene>
    <name evidence="6" type="ORF">DVH24_001822</name>
</gene>
<evidence type="ECO:0000256" key="4">
    <source>
        <dbReference type="SAM" id="MobiDB-lite"/>
    </source>
</evidence>
<keyword evidence="1" id="KW-0479">Metal-binding</keyword>
<feature type="region of interest" description="Disordered" evidence="4">
    <location>
        <begin position="35"/>
        <end position="56"/>
    </location>
</feature>
<dbReference type="Pfam" id="PF14226">
    <property type="entry name" value="DIOX_N"/>
    <property type="match status" value="1"/>
</dbReference>
<evidence type="ECO:0000256" key="2">
    <source>
        <dbReference type="ARBA" id="ARBA00023002"/>
    </source>
</evidence>
<evidence type="ECO:0000313" key="6">
    <source>
        <dbReference type="EMBL" id="RXH78304.1"/>
    </source>
</evidence>
<keyword evidence="7" id="KW-1185">Reference proteome</keyword>
<accession>A0A498I800</accession>
<protein>
    <recommendedName>
        <fullName evidence="5">Non-haem dioxygenase N-terminal domain-containing protein</fullName>
    </recommendedName>
</protein>
<evidence type="ECO:0000256" key="3">
    <source>
        <dbReference type="ARBA" id="ARBA00023004"/>
    </source>
</evidence>